<feature type="compositionally biased region" description="Polar residues" evidence="2">
    <location>
        <begin position="815"/>
        <end position="836"/>
    </location>
</feature>
<feature type="signal peptide" evidence="4">
    <location>
        <begin position="1"/>
        <end position="21"/>
    </location>
</feature>
<feature type="domain" description="Fibronectin type-III" evidence="5">
    <location>
        <begin position="270"/>
        <end position="374"/>
    </location>
</feature>
<dbReference type="InterPro" id="IPR050964">
    <property type="entry name" value="Striated_Muscle_Regulatory"/>
</dbReference>
<dbReference type="PROSITE" id="PS50853">
    <property type="entry name" value="FN3"/>
    <property type="match status" value="3"/>
</dbReference>
<evidence type="ECO:0000313" key="7">
    <source>
        <dbReference type="Proteomes" id="UP001620645"/>
    </source>
</evidence>
<accession>A0ABD2JHL8</accession>
<dbReference type="PRINTS" id="PR00014">
    <property type="entry name" value="FNTYPEIII"/>
</dbReference>
<evidence type="ECO:0000256" key="4">
    <source>
        <dbReference type="SAM" id="SignalP"/>
    </source>
</evidence>
<feature type="compositionally biased region" description="Low complexity" evidence="2">
    <location>
        <begin position="613"/>
        <end position="631"/>
    </location>
</feature>
<feature type="domain" description="Fibronectin type-III" evidence="5">
    <location>
        <begin position="177"/>
        <end position="265"/>
    </location>
</feature>
<evidence type="ECO:0000259" key="5">
    <source>
        <dbReference type="PROSITE" id="PS50853"/>
    </source>
</evidence>
<dbReference type="AlphaFoldDB" id="A0ABD2JHL8"/>
<evidence type="ECO:0000256" key="1">
    <source>
        <dbReference type="ARBA" id="ARBA00022737"/>
    </source>
</evidence>
<feature type="domain" description="Fibronectin type-III" evidence="5">
    <location>
        <begin position="53"/>
        <end position="143"/>
    </location>
</feature>
<feature type="compositionally biased region" description="Basic residues" evidence="2">
    <location>
        <begin position="455"/>
        <end position="470"/>
    </location>
</feature>
<dbReference type="InterPro" id="IPR013783">
    <property type="entry name" value="Ig-like_fold"/>
</dbReference>
<keyword evidence="1" id="KW-0677">Repeat</keyword>
<dbReference type="PANTHER" id="PTHR13817:SF173">
    <property type="entry name" value="FRAZZLED"/>
    <property type="match status" value="1"/>
</dbReference>
<dbReference type="Pfam" id="PF00041">
    <property type="entry name" value="fn3"/>
    <property type="match status" value="3"/>
</dbReference>
<feature type="chain" id="PRO_5044809384" description="Fibronectin type-III domain-containing protein" evidence="4">
    <location>
        <begin position="22"/>
        <end position="944"/>
    </location>
</feature>
<dbReference type="CDD" id="cd00063">
    <property type="entry name" value="FN3"/>
    <property type="match status" value="3"/>
</dbReference>
<name>A0ABD2JHL8_HETSC</name>
<feature type="transmembrane region" description="Helical" evidence="3">
    <location>
        <begin position="412"/>
        <end position="438"/>
    </location>
</feature>
<dbReference type="SMART" id="SM00060">
    <property type="entry name" value="FN3"/>
    <property type="match status" value="3"/>
</dbReference>
<keyword evidence="3" id="KW-0472">Membrane</keyword>
<gene>
    <name evidence="6" type="ORF">niasHS_006522</name>
</gene>
<keyword evidence="3" id="KW-0812">Transmembrane</keyword>
<evidence type="ECO:0000256" key="3">
    <source>
        <dbReference type="SAM" id="Phobius"/>
    </source>
</evidence>
<feature type="compositionally biased region" description="Low complexity" evidence="2">
    <location>
        <begin position="708"/>
        <end position="727"/>
    </location>
</feature>
<keyword evidence="7" id="KW-1185">Reference proteome</keyword>
<feature type="region of interest" description="Disordered" evidence="2">
    <location>
        <begin position="446"/>
        <end position="474"/>
    </location>
</feature>
<keyword evidence="4" id="KW-0732">Signal</keyword>
<evidence type="ECO:0000256" key="2">
    <source>
        <dbReference type="SAM" id="MobiDB-lite"/>
    </source>
</evidence>
<keyword evidence="3" id="KW-1133">Transmembrane helix</keyword>
<dbReference type="Gene3D" id="2.60.40.10">
    <property type="entry name" value="Immunoglobulins"/>
    <property type="match status" value="3"/>
</dbReference>
<feature type="region of interest" description="Disordered" evidence="2">
    <location>
        <begin position="666"/>
        <end position="737"/>
    </location>
</feature>
<feature type="compositionally biased region" description="Polar residues" evidence="2">
    <location>
        <begin position="679"/>
        <end position="691"/>
    </location>
</feature>
<proteinExistence type="predicted"/>
<feature type="region of interest" description="Disordered" evidence="2">
    <location>
        <begin position="613"/>
        <end position="640"/>
    </location>
</feature>
<organism evidence="6 7">
    <name type="scientific">Heterodera schachtii</name>
    <name type="common">Sugarbeet cyst nematode worm</name>
    <name type="synonym">Tylenchus schachtii</name>
    <dbReference type="NCBI Taxonomy" id="97005"/>
    <lineage>
        <taxon>Eukaryota</taxon>
        <taxon>Metazoa</taxon>
        <taxon>Ecdysozoa</taxon>
        <taxon>Nematoda</taxon>
        <taxon>Chromadorea</taxon>
        <taxon>Rhabditida</taxon>
        <taxon>Tylenchina</taxon>
        <taxon>Tylenchomorpha</taxon>
        <taxon>Tylenchoidea</taxon>
        <taxon>Heteroderidae</taxon>
        <taxon>Heteroderinae</taxon>
        <taxon>Heterodera</taxon>
    </lineage>
</organism>
<feature type="region of interest" description="Disordered" evidence="2">
    <location>
        <begin position="808"/>
        <end position="836"/>
    </location>
</feature>
<reference evidence="6 7" key="1">
    <citation type="submission" date="2024-10" db="EMBL/GenBank/DDBJ databases">
        <authorList>
            <person name="Kim D."/>
        </authorList>
    </citation>
    <scope>NUCLEOTIDE SEQUENCE [LARGE SCALE GENOMIC DNA]</scope>
    <source>
        <strain evidence="6">Taebaek</strain>
    </source>
</reference>
<dbReference type="InterPro" id="IPR003961">
    <property type="entry name" value="FN3_dom"/>
</dbReference>
<dbReference type="EMBL" id="JBICCN010000143">
    <property type="protein sequence ID" value="KAL3090070.1"/>
    <property type="molecule type" value="Genomic_DNA"/>
</dbReference>
<evidence type="ECO:0000313" key="6">
    <source>
        <dbReference type="EMBL" id="KAL3090070.1"/>
    </source>
</evidence>
<dbReference type="InterPro" id="IPR036116">
    <property type="entry name" value="FN3_sf"/>
</dbReference>
<sequence>MILHYSHVLLLIFAVYTSSNGAVNHNETDSSTEWDENEALEDEEKEESQIIGAPSELLVMATHDSVQVSWLPPRDDNVLIRGYLIGWGINIPDVEKATVEPEARHFTIRGLKPNREYVISLRAFNKIGHGFPIYETVKTSSYGVHSSKSASISDPKSTFAGFGGQQQPPSNSNGLSAPVGVVAETVSSSQIRLSWIDPNENAFNQMYTIKYGISNSDESQHKQLNITETEQIFEGLRPDTLYEFAVRLAQSSHWSLNALNRTHPAPPSSPPRDLTVIGPQFNNQHENADPGTITLTWQPPKYANGEIQEYIVLFSDRPHLPDRDWIMDSVKGDRLSIELRNLRLRLTYHFKLQARNMKGYGPFTPVTSFTTADTFTSNPTSNGPRNSVNAGSNSEAFEILMGQFFSGLRSNLVFVLIGIVVAVVVLLLFIALCSLCFYHNKNNASTAATANRPQQRSKKEQRNKRSKHHQQAYIPGRKISVSTPSAVAELDDDLWLVHQQRTSAPNTGARFATIVNAANVDGYGSSVDDETGILLIDGQQRAFFAPANATGGPNFQSAQMECITPKHYQQNAYHAATQRHVDSVETLPRGHSNRYHLHNSSASLEMNSAPQPLHIHQQQQHQQQQVGQQQHLGGTPMTPHNAHVVYTRVDRQPIAKMDFTVSGSAVSNGVVGSPHDSTHNPQQRHQFSGTVSAPGAGGTPPLPPPPSLTAANRGTTTAAANAQQYNRNDSDGYQTVGGRANATGGAAMLSFVNGTTADGDGGNCDAAVHGVTSAGEHQQQQAAKHQHHQQQRMAHIVRPIVYVGGGGGVAGGASPSPSTIRSATGQSQAQKTTPTSVHKFAYNNNGAKVPVGRAMVQPRVNLAVPSSNAIATPYGCSSSSSQYASVRVNPSNAGSVSNNAIIENDESEVKTVGSTKDLQEIDQMIETLQQLQHDFTGGDNASAS</sequence>
<protein>
    <recommendedName>
        <fullName evidence="5">Fibronectin type-III domain-containing protein</fullName>
    </recommendedName>
</protein>
<comment type="caution">
    <text evidence="6">The sequence shown here is derived from an EMBL/GenBank/DDBJ whole genome shotgun (WGS) entry which is preliminary data.</text>
</comment>
<dbReference type="PANTHER" id="PTHR13817">
    <property type="entry name" value="TITIN"/>
    <property type="match status" value="1"/>
</dbReference>
<dbReference type="Proteomes" id="UP001620645">
    <property type="component" value="Unassembled WGS sequence"/>
</dbReference>
<dbReference type="SUPFAM" id="SSF49265">
    <property type="entry name" value="Fibronectin type III"/>
    <property type="match status" value="2"/>
</dbReference>